<comment type="caution">
    <text evidence="1">The sequence shown here is derived from an EMBL/GenBank/DDBJ whole genome shotgun (WGS) entry which is preliminary data.</text>
</comment>
<gene>
    <name evidence="1" type="ORF">GCM10007103_01450</name>
</gene>
<dbReference type="Proteomes" id="UP000610456">
    <property type="component" value="Unassembled WGS sequence"/>
</dbReference>
<dbReference type="AlphaFoldDB" id="A0A918VTH9"/>
<keyword evidence="2" id="KW-1185">Reference proteome</keyword>
<reference evidence="1" key="2">
    <citation type="submission" date="2020-09" db="EMBL/GenBank/DDBJ databases">
        <authorList>
            <person name="Sun Q."/>
            <person name="Kim S."/>
        </authorList>
    </citation>
    <scope>NUCLEOTIDE SEQUENCE</scope>
    <source>
        <strain evidence="1">KCTC 12719</strain>
    </source>
</reference>
<name>A0A918VTH9_9FLAO</name>
<evidence type="ECO:0000313" key="1">
    <source>
        <dbReference type="EMBL" id="GHA23952.1"/>
    </source>
</evidence>
<sequence length="49" mass="5616">MGPDEKSETAEKVPIAITLKTFEIQKREGYNKDSEPPGFLWKNFFLDAV</sequence>
<organism evidence="1 2">
    <name type="scientific">Salinimicrobium marinum</name>
    <dbReference type="NCBI Taxonomy" id="680283"/>
    <lineage>
        <taxon>Bacteria</taxon>
        <taxon>Pseudomonadati</taxon>
        <taxon>Bacteroidota</taxon>
        <taxon>Flavobacteriia</taxon>
        <taxon>Flavobacteriales</taxon>
        <taxon>Flavobacteriaceae</taxon>
        <taxon>Salinimicrobium</taxon>
    </lineage>
</organism>
<protein>
    <submittedName>
        <fullName evidence="1">Uncharacterized protein</fullName>
    </submittedName>
</protein>
<proteinExistence type="predicted"/>
<dbReference type="EMBL" id="BMXB01000001">
    <property type="protein sequence ID" value="GHA23952.1"/>
    <property type="molecule type" value="Genomic_DNA"/>
</dbReference>
<reference evidence="1" key="1">
    <citation type="journal article" date="2014" name="Int. J. Syst. Evol. Microbiol.">
        <title>Complete genome sequence of Corynebacterium casei LMG S-19264T (=DSM 44701T), isolated from a smear-ripened cheese.</title>
        <authorList>
            <consortium name="US DOE Joint Genome Institute (JGI-PGF)"/>
            <person name="Walter F."/>
            <person name="Albersmeier A."/>
            <person name="Kalinowski J."/>
            <person name="Ruckert C."/>
        </authorList>
    </citation>
    <scope>NUCLEOTIDE SEQUENCE</scope>
    <source>
        <strain evidence="1">KCTC 12719</strain>
    </source>
</reference>
<evidence type="ECO:0000313" key="2">
    <source>
        <dbReference type="Proteomes" id="UP000610456"/>
    </source>
</evidence>
<accession>A0A918VTH9</accession>